<dbReference type="FunFam" id="1.10.150.20:FF:000007">
    <property type="entry name" value="DNA ligase"/>
    <property type="match status" value="1"/>
</dbReference>
<comment type="function">
    <text evidence="2">DNA ligase that catalyzes the formation of phosphodiester linkages between 5'-phosphoryl and 3'-hydroxyl groups in double-stranded DNA using NAD as a coenzyme and as the energy source for the reaction. It is essential for DNA replication and repair of damaged DNA.</text>
</comment>
<proteinExistence type="inferred from homology"/>
<dbReference type="GO" id="GO:0006260">
    <property type="term" value="P:DNA replication"/>
    <property type="evidence" value="ECO:0007669"/>
    <property type="project" value="UniProtKB-KW"/>
</dbReference>
<dbReference type="InterPro" id="IPR013839">
    <property type="entry name" value="DNAligase_adenylation"/>
</dbReference>
<evidence type="ECO:0000256" key="9">
    <source>
        <dbReference type="ARBA" id="ARBA00022842"/>
    </source>
</evidence>
<dbReference type="Gene3D" id="2.40.50.140">
    <property type="entry name" value="Nucleic acid-binding proteins"/>
    <property type="match status" value="1"/>
</dbReference>
<dbReference type="GO" id="GO:0003911">
    <property type="term" value="F:DNA ligase (NAD+) activity"/>
    <property type="evidence" value="ECO:0007669"/>
    <property type="project" value="UniProtKB-EC"/>
</dbReference>
<evidence type="ECO:0000313" key="14">
    <source>
        <dbReference type="EMBL" id="SUZ94417.1"/>
    </source>
</evidence>
<comment type="catalytic activity">
    <reaction evidence="12">
        <text>NAD(+) + (deoxyribonucleotide)n-3'-hydroxyl + 5'-phospho-(deoxyribonucleotide)m = (deoxyribonucleotide)n+m + AMP + beta-nicotinamide D-nucleotide.</text>
        <dbReference type="EC" id="6.5.1.2"/>
    </reaction>
</comment>
<dbReference type="GO" id="GO:0006281">
    <property type="term" value="P:DNA repair"/>
    <property type="evidence" value="ECO:0007669"/>
    <property type="project" value="UniProtKB-KW"/>
</dbReference>
<dbReference type="Gene3D" id="3.30.470.30">
    <property type="entry name" value="DNA ligase/mRNA capping enzyme"/>
    <property type="match status" value="1"/>
</dbReference>
<dbReference type="GO" id="GO:0003677">
    <property type="term" value="F:DNA binding"/>
    <property type="evidence" value="ECO:0007669"/>
    <property type="project" value="InterPro"/>
</dbReference>
<dbReference type="InterPro" id="IPR033136">
    <property type="entry name" value="DNA_ligase_CS"/>
</dbReference>
<keyword evidence="9" id="KW-0460">Magnesium</keyword>
<evidence type="ECO:0000256" key="8">
    <source>
        <dbReference type="ARBA" id="ARBA00022833"/>
    </source>
</evidence>
<evidence type="ECO:0000256" key="2">
    <source>
        <dbReference type="ARBA" id="ARBA00004067"/>
    </source>
</evidence>
<keyword evidence="4" id="KW-0436">Ligase</keyword>
<evidence type="ECO:0000259" key="13">
    <source>
        <dbReference type="PROSITE" id="PS50172"/>
    </source>
</evidence>
<evidence type="ECO:0000256" key="10">
    <source>
        <dbReference type="ARBA" id="ARBA00023027"/>
    </source>
</evidence>
<dbReference type="Pfam" id="PF14520">
    <property type="entry name" value="HHH_5"/>
    <property type="match status" value="1"/>
</dbReference>
<dbReference type="Gene3D" id="6.20.10.30">
    <property type="match status" value="1"/>
</dbReference>
<dbReference type="Pfam" id="PF01653">
    <property type="entry name" value="DNA_ligase_aden"/>
    <property type="match status" value="1"/>
</dbReference>
<dbReference type="PANTHER" id="PTHR23389">
    <property type="entry name" value="CHROMOSOME TRANSMISSION FIDELITY FACTOR 18"/>
    <property type="match status" value="1"/>
</dbReference>
<evidence type="ECO:0000256" key="5">
    <source>
        <dbReference type="ARBA" id="ARBA00022705"/>
    </source>
</evidence>
<keyword evidence="11" id="KW-0234">DNA repair</keyword>
<dbReference type="PROSITE" id="PS01056">
    <property type="entry name" value="DNA_LIGASE_N2"/>
    <property type="match status" value="1"/>
</dbReference>
<dbReference type="FunFam" id="3.30.470.30:FF:000001">
    <property type="entry name" value="DNA ligase"/>
    <property type="match status" value="1"/>
</dbReference>
<dbReference type="PIRSF" id="PIRSF001604">
    <property type="entry name" value="LigA"/>
    <property type="match status" value="1"/>
</dbReference>
<dbReference type="PROSITE" id="PS01055">
    <property type="entry name" value="DNA_LIGASE_N1"/>
    <property type="match status" value="1"/>
</dbReference>
<dbReference type="NCBIfam" id="NF005932">
    <property type="entry name" value="PRK07956.1"/>
    <property type="match status" value="1"/>
</dbReference>
<dbReference type="InterPro" id="IPR012340">
    <property type="entry name" value="NA-bd_OB-fold"/>
</dbReference>
<dbReference type="EC" id="6.5.1.2" evidence="3"/>
<dbReference type="InterPro" id="IPR001357">
    <property type="entry name" value="BRCT_dom"/>
</dbReference>
<accession>A0A381RWQ3</accession>
<dbReference type="InterPro" id="IPR001679">
    <property type="entry name" value="DNA_ligase"/>
</dbReference>
<reference evidence="14" key="1">
    <citation type="submission" date="2018-05" db="EMBL/GenBank/DDBJ databases">
        <authorList>
            <person name="Lanie J.A."/>
            <person name="Ng W.-L."/>
            <person name="Kazmierczak K.M."/>
            <person name="Andrzejewski T.M."/>
            <person name="Davidsen T.M."/>
            <person name="Wayne K.J."/>
            <person name="Tettelin H."/>
            <person name="Glass J.I."/>
            <person name="Rusch D."/>
            <person name="Podicherti R."/>
            <person name="Tsui H.-C.T."/>
            <person name="Winkler M.E."/>
        </authorList>
    </citation>
    <scope>NUCLEOTIDE SEQUENCE</scope>
</reference>
<dbReference type="SMART" id="SM00532">
    <property type="entry name" value="LIGANc"/>
    <property type="match status" value="1"/>
</dbReference>
<dbReference type="PROSITE" id="PS50172">
    <property type="entry name" value="BRCT"/>
    <property type="match status" value="1"/>
</dbReference>
<evidence type="ECO:0000256" key="12">
    <source>
        <dbReference type="ARBA" id="ARBA00034005"/>
    </source>
</evidence>
<evidence type="ECO:0000256" key="4">
    <source>
        <dbReference type="ARBA" id="ARBA00022598"/>
    </source>
</evidence>
<dbReference type="InterPro" id="IPR018239">
    <property type="entry name" value="DNA_ligase_AS"/>
</dbReference>
<evidence type="ECO:0000256" key="7">
    <source>
        <dbReference type="ARBA" id="ARBA00022763"/>
    </source>
</evidence>
<dbReference type="Pfam" id="PF22745">
    <property type="entry name" value="Nlig-Ia"/>
    <property type="match status" value="1"/>
</dbReference>
<dbReference type="InterPro" id="IPR041663">
    <property type="entry name" value="DisA/LigA_HHH"/>
</dbReference>
<dbReference type="SUPFAM" id="SSF52113">
    <property type="entry name" value="BRCT domain"/>
    <property type="match status" value="1"/>
</dbReference>
<dbReference type="CDD" id="cd00114">
    <property type="entry name" value="LIGANc"/>
    <property type="match status" value="1"/>
</dbReference>
<dbReference type="FunFam" id="1.10.150.20:FF:000006">
    <property type="entry name" value="DNA ligase"/>
    <property type="match status" value="1"/>
</dbReference>
<keyword evidence="10" id="KW-0520">NAD</keyword>
<evidence type="ECO:0000256" key="6">
    <source>
        <dbReference type="ARBA" id="ARBA00022723"/>
    </source>
</evidence>
<dbReference type="GO" id="GO:0046872">
    <property type="term" value="F:metal ion binding"/>
    <property type="evidence" value="ECO:0007669"/>
    <property type="project" value="UniProtKB-KW"/>
</dbReference>
<dbReference type="SUPFAM" id="SSF56091">
    <property type="entry name" value="DNA ligase/mRNA capping enzyme, catalytic domain"/>
    <property type="match status" value="1"/>
</dbReference>
<dbReference type="NCBIfam" id="TIGR00575">
    <property type="entry name" value="dnlj"/>
    <property type="match status" value="1"/>
</dbReference>
<organism evidence="14">
    <name type="scientific">marine metagenome</name>
    <dbReference type="NCBI Taxonomy" id="408172"/>
    <lineage>
        <taxon>unclassified sequences</taxon>
        <taxon>metagenomes</taxon>
        <taxon>ecological metagenomes</taxon>
    </lineage>
</organism>
<feature type="domain" description="BRCT" evidence="13">
    <location>
        <begin position="589"/>
        <end position="668"/>
    </location>
</feature>
<dbReference type="SUPFAM" id="SSF47781">
    <property type="entry name" value="RuvA domain 2-like"/>
    <property type="match status" value="1"/>
</dbReference>
<name>A0A381RWQ3_9ZZZZ</name>
<evidence type="ECO:0000256" key="3">
    <source>
        <dbReference type="ARBA" id="ARBA00012722"/>
    </source>
</evidence>
<dbReference type="InterPro" id="IPR004150">
    <property type="entry name" value="NAD_DNA_ligase_OB"/>
</dbReference>
<protein>
    <recommendedName>
        <fullName evidence="3">DNA ligase (NAD(+))</fullName>
        <ecNumber evidence="3">6.5.1.2</ecNumber>
    </recommendedName>
</protein>
<dbReference type="SMART" id="SM00292">
    <property type="entry name" value="BRCT"/>
    <property type="match status" value="1"/>
</dbReference>
<dbReference type="Pfam" id="PF03120">
    <property type="entry name" value="OB_DNA_ligase"/>
    <property type="match status" value="1"/>
</dbReference>
<keyword evidence="5" id="KW-0235">DNA replication</keyword>
<evidence type="ECO:0000256" key="1">
    <source>
        <dbReference type="ARBA" id="ARBA00001946"/>
    </source>
</evidence>
<dbReference type="Pfam" id="PF00533">
    <property type="entry name" value="BRCT"/>
    <property type="match status" value="1"/>
</dbReference>
<dbReference type="InterPro" id="IPR004149">
    <property type="entry name" value="Znf_DNAligase_C4"/>
</dbReference>
<comment type="cofactor">
    <cofactor evidence="1">
        <name>Mg(2+)</name>
        <dbReference type="ChEBI" id="CHEBI:18420"/>
    </cofactor>
</comment>
<gene>
    <name evidence="14" type="ORF">METZ01_LOCUS47271</name>
</gene>
<evidence type="ECO:0000256" key="11">
    <source>
        <dbReference type="ARBA" id="ARBA00023204"/>
    </source>
</evidence>
<dbReference type="SMART" id="SM00278">
    <property type="entry name" value="HhH1"/>
    <property type="match status" value="3"/>
</dbReference>
<dbReference type="InterPro" id="IPR003583">
    <property type="entry name" value="Hlx-hairpin-Hlx_DNA-bd_motif"/>
</dbReference>
<dbReference type="PANTHER" id="PTHR23389:SF9">
    <property type="entry name" value="DNA LIGASE"/>
    <property type="match status" value="1"/>
</dbReference>
<dbReference type="Gene3D" id="1.10.150.20">
    <property type="entry name" value="5' to 3' exonuclease, C-terminal subdomain"/>
    <property type="match status" value="2"/>
</dbReference>
<dbReference type="AlphaFoldDB" id="A0A381RWQ3"/>
<keyword evidence="8" id="KW-0862">Zinc</keyword>
<keyword evidence="7" id="KW-0227">DNA damage</keyword>
<dbReference type="InterPro" id="IPR036420">
    <property type="entry name" value="BRCT_dom_sf"/>
</dbReference>
<keyword evidence="6" id="KW-0479">Metal-binding</keyword>
<sequence length="668" mass="74906">MKETDKNEIESLRKTIHGHDYKYYVKNSPSISDREYDSLYYRLKELERRYPQWVTSDSPTQRVGGKVEQRFQPIAHPVPMLSLDNTYNVDEVRAFHQRIIKGLPDVAEDSIEYIVELKIDGLAVALTYEAGRLVRGTTRGDGKKGEDITANLKTIRSIPLEISSEPFKKIEVRGEVYMPKKEFQRLNAIREVEGKSPFANPRNAAAGALRVLDPAITDSRKLGIFIYTVGFLDNNVCKTHLELQQTLTSLRFPINEHNRLCSNFEDTIATIEEWRQRKNNLDYEVDGLVIQLNSLAHRKKLGNTSKFPRWAVAYKYEAEQVETEILKIVCQVGRTGSITPVAYLEPVFVSGSTVSRATLHNEDEIKRKDIRVGDRVVIEKAGEIIPKVVRLVDPTGKRKAPFAMPTVCPECQMEIIRPKGEAAWRCVNAICPAQLKERLKHFSSRKAMDIDHMGPAVIEQLVESGRVKSFSDLYTLKKDEVAGLERLAEKSAQNLIDAIEKSKSAGLARLLFGLGIRHVGQRAASILAETFRSIKNLRTIPYENIESVIEIGPVIAESLKSFFDQKTNLQDIENLSSMGVVVEEQGEARKEGVLTGKQFVLTGTLSKISRNEAKEKIESLGGRVTSSVSGKTDFLVAGKDAGSKLAKAKVLKITVLDEKELQKIIGSV</sequence>
<dbReference type="CDD" id="cd17748">
    <property type="entry name" value="BRCT_DNA_ligase_like"/>
    <property type="match status" value="1"/>
</dbReference>
<dbReference type="FunFam" id="1.10.287.610:FF:000002">
    <property type="entry name" value="DNA ligase"/>
    <property type="match status" value="1"/>
</dbReference>
<dbReference type="HAMAP" id="MF_01588">
    <property type="entry name" value="DNA_ligase_A"/>
    <property type="match status" value="1"/>
</dbReference>
<dbReference type="SUPFAM" id="SSF50249">
    <property type="entry name" value="Nucleic acid-binding proteins"/>
    <property type="match status" value="1"/>
</dbReference>
<dbReference type="FunFam" id="2.40.50.140:FF:000012">
    <property type="entry name" value="DNA ligase"/>
    <property type="match status" value="1"/>
</dbReference>
<dbReference type="Gene3D" id="3.40.50.10190">
    <property type="entry name" value="BRCT domain"/>
    <property type="match status" value="1"/>
</dbReference>
<dbReference type="InterPro" id="IPR010994">
    <property type="entry name" value="RuvA_2-like"/>
</dbReference>
<dbReference type="EMBL" id="UINC01002233">
    <property type="protein sequence ID" value="SUZ94417.1"/>
    <property type="molecule type" value="Genomic_DNA"/>
</dbReference>
<dbReference type="Pfam" id="PF03119">
    <property type="entry name" value="DNA_ligase_ZBD"/>
    <property type="match status" value="1"/>
</dbReference>
<dbReference type="Pfam" id="PF12826">
    <property type="entry name" value="HHH_2"/>
    <property type="match status" value="1"/>
</dbReference>
<dbReference type="Gene3D" id="1.10.287.610">
    <property type="entry name" value="Helix hairpin bin"/>
    <property type="match status" value="1"/>
</dbReference>
<dbReference type="InterPro" id="IPR013840">
    <property type="entry name" value="DNAligase_N"/>
</dbReference>